<evidence type="ECO:0000256" key="4">
    <source>
        <dbReference type="ARBA" id="ARBA00022737"/>
    </source>
</evidence>
<reference evidence="5 6" key="1">
    <citation type="journal article" date="2018" name="MBio">
        <title>Comparative Genomics Reveals the Core Gene Toolbox for the Fungus-Insect Symbiosis.</title>
        <authorList>
            <person name="Wang Y."/>
            <person name="Stata M."/>
            <person name="Wang W."/>
            <person name="Stajich J.E."/>
            <person name="White M.M."/>
            <person name="Moncalvo J.M."/>
        </authorList>
    </citation>
    <scope>NUCLEOTIDE SEQUENCE [LARGE SCALE GENOMIC DNA]</scope>
    <source>
        <strain evidence="5 6">SWE-8-4</strain>
    </source>
</reference>
<organism evidence="5 6">
    <name type="scientific">Smittium simulii</name>
    <dbReference type="NCBI Taxonomy" id="133385"/>
    <lineage>
        <taxon>Eukaryota</taxon>
        <taxon>Fungi</taxon>
        <taxon>Fungi incertae sedis</taxon>
        <taxon>Zoopagomycota</taxon>
        <taxon>Kickxellomycotina</taxon>
        <taxon>Harpellomycetes</taxon>
        <taxon>Harpellales</taxon>
        <taxon>Legeriomycetaceae</taxon>
        <taxon>Smittium</taxon>
    </lineage>
</organism>
<dbReference type="Proteomes" id="UP000245383">
    <property type="component" value="Unassembled WGS sequence"/>
</dbReference>
<evidence type="ECO:0000313" key="6">
    <source>
        <dbReference type="Proteomes" id="UP000245383"/>
    </source>
</evidence>
<name>A0A2T9YWQ9_9FUNG</name>
<evidence type="ECO:0000313" key="5">
    <source>
        <dbReference type="EMBL" id="PVU96782.1"/>
    </source>
</evidence>
<dbReference type="GO" id="GO:0008318">
    <property type="term" value="F:protein prenyltransferase activity"/>
    <property type="evidence" value="ECO:0007669"/>
    <property type="project" value="InterPro"/>
</dbReference>
<dbReference type="Pfam" id="PF01239">
    <property type="entry name" value="PPTA"/>
    <property type="match status" value="1"/>
</dbReference>
<dbReference type="PANTHER" id="PTHR11129:SF3">
    <property type="entry name" value="PROTEIN PRENYLTRANSFERASE ALPHA SUBUNIT REPEAT-CONTAINING PROTEIN 1"/>
    <property type="match status" value="1"/>
</dbReference>
<protein>
    <submittedName>
        <fullName evidence="5">Uncharacterized protein</fullName>
    </submittedName>
</protein>
<evidence type="ECO:0000256" key="2">
    <source>
        <dbReference type="ARBA" id="ARBA00022602"/>
    </source>
</evidence>
<keyword evidence="4" id="KW-0677">Repeat</keyword>
<comment type="caution">
    <text evidence="5">The sequence shown here is derived from an EMBL/GenBank/DDBJ whole genome shotgun (WGS) entry which is preliminary data.</text>
</comment>
<evidence type="ECO:0000256" key="3">
    <source>
        <dbReference type="ARBA" id="ARBA00022679"/>
    </source>
</evidence>
<dbReference type="PANTHER" id="PTHR11129">
    <property type="entry name" value="PROTEIN FARNESYLTRANSFERASE ALPHA SUBUNIT/RAB GERANYLGERANYL TRANSFERASE ALPHA SUBUNIT"/>
    <property type="match status" value="1"/>
</dbReference>
<accession>A0A2T9YWQ9</accession>
<dbReference type="AlphaFoldDB" id="A0A2T9YWQ9"/>
<dbReference type="OrthoDB" id="5358702at2759"/>
<dbReference type="SUPFAM" id="SSF48439">
    <property type="entry name" value="Protein prenylyltransferase"/>
    <property type="match status" value="1"/>
</dbReference>
<dbReference type="Gene3D" id="1.25.40.120">
    <property type="entry name" value="Protein prenylyltransferase"/>
    <property type="match status" value="1"/>
</dbReference>
<dbReference type="GO" id="GO:0005737">
    <property type="term" value="C:cytoplasm"/>
    <property type="evidence" value="ECO:0007669"/>
    <property type="project" value="TreeGrafter"/>
</dbReference>
<gene>
    <name evidence="5" type="ORF">BB561_000964</name>
</gene>
<keyword evidence="6" id="KW-1185">Reference proteome</keyword>
<dbReference type="InterPro" id="IPR002088">
    <property type="entry name" value="Prenyl_trans_a"/>
</dbReference>
<keyword evidence="3" id="KW-0808">Transferase</keyword>
<evidence type="ECO:0000256" key="1">
    <source>
        <dbReference type="ARBA" id="ARBA00006734"/>
    </source>
</evidence>
<comment type="similarity">
    <text evidence="1">Belongs to the protein prenyltransferase subunit alpha family.</text>
</comment>
<sequence length="353" mass="40684">MAQLYIDLNTLLELVDREIKKVEIIVQVPEIADSNTQESATSIVRVGEFVSHAGVVGIPLSTLSSLLEYVLPLIINTDSADRVKYDQLTRVAVLLCCNNTQAWNARKKMFSSTLDKQSAVYSELMLTDILLASRKGSNSSTVWYHRRWVLQQAFLIKQSRGDTSSECDLWEFYTREQIIIRVALDAHPRNYFAVVHRSWVFDTFLKKSEPTVVGCDLAELRRRFWNNEIKLIIDDNYYQNQINDSGLQYYAYRVLKSICRVAKYSETEVCLTRVNSALDQLLSSNKFAISHLMPESSALWYFRAMLAEIQCETLQSSEHVQFVQLETHWAQEQQSSQRSAKYIKSLSHLQTIL</sequence>
<dbReference type="EMBL" id="MBFR01000024">
    <property type="protein sequence ID" value="PVU96782.1"/>
    <property type="molecule type" value="Genomic_DNA"/>
</dbReference>
<proteinExistence type="inferred from homology"/>
<keyword evidence="2" id="KW-0637">Prenyltransferase</keyword>